<sequence>MPRWALAEHGSAQRHAPSRCSLPDRLSAPPVRALRPHFTATECPLRVFYPVQHPLQNFPNHPSLNRNRTDPLGVLSHTAPTNPCHTRPAVLTLEVSSLSLDDPQQEQGERPLLLLIGSSARRNREFILRSVTRRYRLWLLQPTEVSWEEPYLTGFTMVDNTDQDKLVAAALEVAAAHPVAGVFCYDEGLVWPAAFAAEALGVPGNSPAAIAACRDKATTRAALAAAEVPQPESSAVASLAEARVTAQRIGYPVVLKPRGLAGSMGVRRANTPGELADAYAAASAASYPNVPVYRDGVLVEEYVDGPEISVDSVFYQGVCTPLVVARKQVGFEPFFEEVGHLVDAADPLLTDDRLTTLLDRSHRALGFLNGVTHTEFRLTERGPVLLEVNARLGGDLIPYLGWLAGGVDSAMAAADVAAGREPEVDRSRRAVAAVRFLYPERDTEVVSVTVREDRVVPPIHTAFPMAADGARLRLPPRGYIARYGCVIAVADSGHEAQAALVDAADIVRLDGRPLGTDGVHLGMDGVMDGAQLGMDGGIDRAQP</sequence>
<evidence type="ECO:0000256" key="4">
    <source>
        <dbReference type="PROSITE-ProRule" id="PRU00409"/>
    </source>
</evidence>
<evidence type="ECO:0000256" key="5">
    <source>
        <dbReference type="SAM" id="MobiDB-lite"/>
    </source>
</evidence>
<dbReference type="Gene3D" id="3.30.470.20">
    <property type="entry name" value="ATP-grasp fold, B domain"/>
    <property type="match status" value="1"/>
</dbReference>
<evidence type="ECO:0000256" key="2">
    <source>
        <dbReference type="ARBA" id="ARBA00022741"/>
    </source>
</evidence>
<feature type="domain" description="ATP-grasp" evidence="6">
    <location>
        <begin position="220"/>
        <end position="418"/>
    </location>
</feature>
<dbReference type="Pfam" id="PF18603">
    <property type="entry name" value="LAL_C2"/>
    <property type="match status" value="1"/>
</dbReference>
<reference evidence="7 8" key="2">
    <citation type="submission" date="2019-09" db="EMBL/GenBank/DDBJ databases">
        <authorList>
            <person name="Jin C."/>
        </authorList>
    </citation>
    <scope>NUCLEOTIDE SEQUENCE [LARGE SCALE GENOMIC DNA]</scope>
    <source>
        <strain evidence="7 8">AN110305</strain>
    </source>
</reference>
<proteinExistence type="predicted"/>
<evidence type="ECO:0000256" key="3">
    <source>
        <dbReference type="ARBA" id="ARBA00022840"/>
    </source>
</evidence>
<reference evidence="7 8" key="1">
    <citation type="submission" date="2019-09" db="EMBL/GenBank/DDBJ databases">
        <title>Goodfellowia gen. nov., a new genus of the Pseudonocardineae related to Actinoalloteichus, containing Goodfellowia coeruleoviolacea gen. nov., comb. nov. gen. nov., comb. nov.</title>
        <authorList>
            <person name="Labeda D."/>
        </authorList>
    </citation>
    <scope>NUCLEOTIDE SEQUENCE [LARGE SCALE GENOMIC DNA]</scope>
    <source>
        <strain evidence="7 8">AN110305</strain>
    </source>
</reference>
<dbReference type="OrthoDB" id="24041at2"/>
<keyword evidence="2 4" id="KW-0547">Nucleotide-binding</keyword>
<dbReference type="Gene3D" id="3.40.50.20">
    <property type="match status" value="1"/>
</dbReference>
<dbReference type="PANTHER" id="PTHR43585">
    <property type="entry name" value="FUMIPYRROLE BIOSYNTHESIS PROTEIN C"/>
    <property type="match status" value="1"/>
</dbReference>
<accession>A0A5B2X4Q8</accession>
<name>A0A5B2X4Q8_9PSEU</name>
<protein>
    <submittedName>
        <fullName evidence="7">ATP-grasp domain-containing protein</fullName>
    </submittedName>
</protein>
<gene>
    <name evidence="7" type="ORF">F0L68_24570</name>
</gene>
<dbReference type="Pfam" id="PF13535">
    <property type="entry name" value="ATP-grasp_4"/>
    <property type="match status" value="1"/>
</dbReference>
<evidence type="ECO:0000313" key="8">
    <source>
        <dbReference type="Proteomes" id="UP000323454"/>
    </source>
</evidence>
<dbReference type="GO" id="GO:0005524">
    <property type="term" value="F:ATP binding"/>
    <property type="evidence" value="ECO:0007669"/>
    <property type="project" value="UniProtKB-UniRule"/>
</dbReference>
<dbReference type="EMBL" id="VUOB01000042">
    <property type="protein sequence ID" value="KAA2258150.1"/>
    <property type="molecule type" value="Genomic_DNA"/>
</dbReference>
<evidence type="ECO:0000256" key="1">
    <source>
        <dbReference type="ARBA" id="ARBA00022598"/>
    </source>
</evidence>
<dbReference type="PROSITE" id="PS50975">
    <property type="entry name" value="ATP_GRASP"/>
    <property type="match status" value="1"/>
</dbReference>
<dbReference type="SMART" id="SM01209">
    <property type="entry name" value="GARS_A"/>
    <property type="match status" value="1"/>
</dbReference>
<dbReference type="InterPro" id="IPR011761">
    <property type="entry name" value="ATP-grasp"/>
</dbReference>
<evidence type="ECO:0000259" key="6">
    <source>
        <dbReference type="PROSITE" id="PS50975"/>
    </source>
</evidence>
<keyword evidence="3 4" id="KW-0067">ATP-binding</keyword>
<dbReference type="SUPFAM" id="SSF56059">
    <property type="entry name" value="Glutathione synthetase ATP-binding domain-like"/>
    <property type="match status" value="1"/>
</dbReference>
<dbReference type="AlphaFoldDB" id="A0A5B2X4Q8"/>
<keyword evidence="1" id="KW-0436">Ligase</keyword>
<keyword evidence="8" id="KW-1185">Reference proteome</keyword>
<dbReference type="GO" id="GO:0046872">
    <property type="term" value="F:metal ion binding"/>
    <property type="evidence" value="ECO:0007669"/>
    <property type="project" value="InterPro"/>
</dbReference>
<organism evidence="7 8">
    <name type="scientific">Solihabitans fulvus</name>
    <dbReference type="NCBI Taxonomy" id="1892852"/>
    <lineage>
        <taxon>Bacteria</taxon>
        <taxon>Bacillati</taxon>
        <taxon>Actinomycetota</taxon>
        <taxon>Actinomycetes</taxon>
        <taxon>Pseudonocardiales</taxon>
        <taxon>Pseudonocardiaceae</taxon>
        <taxon>Solihabitans</taxon>
    </lineage>
</organism>
<evidence type="ECO:0000313" key="7">
    <source>
        <dbReference type="EMBL" id="KAA2258150.1"/>
    </source>
</evidence>
<dbReference type="GO" id="GO:0016874">
    <property type="term" value="F:ligase activity"/>
    <property type="evidence" value="ECO:0007669"/>
    <property type="project" value="UniProtKB-KW"/>
</dbReference>
<dbReference type="Proteomes" id="UP000323454">
    <property type="component" value="Unassembled WGS sequence"/>
</dbReference>
<dbReference type="PANTHER" id="PTHR43585:SF2">
    <property type="entry name" value="ATP-GRASP ENZYME FSQD"/>
    <property type="match status" value="1"/>
</dbReference>
<dbReference type="InterPro" id="IPR052032">
    <property type="entry name" value="ATP-dep_AA_Ligase"/>
</dbReference>
<comment type="caution">
    <text evidence="7">The sequence shown here is derived from an EMBL/GenBank/DDBJ whole genome shotgun (WGS) entry which is preliminary data.</text>
</comment>
<feature type="region of interest" description="Disordered" evidence="5">
    <location>
        <begin position="1"/>
        <end position="25"/>
    </location>
</feature>
<dbReference type="InterPro" id="IPR040570">
    <property type="entry name" value="LAL_C2"/>
</dbReference>